<dbReference type="PANTHER" id="PTHR35046:SF26">
    <property type="entry name" value="RNA-DIRECTED DNA POLYMERASE"/>
    <property type="match status" value="1"/>
</dbReference>
<dbReference type="Proteomes" id="UP000765509">
    <property type="component" value="Unassembled WGS sequence"/>
</dbReference>
<keyword evidence="1" id="KW-0694">RNA-binding</keyword>
<dbReference type="SUPFAM" id="SSF53098">
    <property type="entry name" value="Ribonuclease H-like"/>
    <property type="match status" value="1"/>
</dbReference>
<dbReference type="EMBL" id="AVOT02021471">
    <property type="protein sequence ID" value="MBW0510304.1"/>
    <property type="molecule type" value="Genomic_DNA"/>
</dbReference>
<accession>A0A9Q3DVY4</accession>
<feature type="domain" description="Integrase catalytic" evidence="2">
    <location>
        <begin position="1"/>
        <end position="186"/>
    </location>
</feature>
<reference evidence="3" key="1">
    <citation type="submission" date="2021-03" db="EMBL/GenBank/DDBJ databases">
        <title>Draft genome sequence of rust myrtle Austropuccinia psidii MF-1, a brazilian biotype.</title>
        <authorList>
            <person name="Quecine M.C."/>
            <person name="Pachon D.M.R."/>
            <person name="Bonatelli M.L."/>
            <person name="Correr F.H."/>
            <person name="Franceschini L.M."/>
            <person name="Leite T.F."/>
            <person name="Margarido G.R.A."/>
            <person name="Almeida C.A."/>
            <person name="Ferrarezi J.A."/>
            <person name="Labate C.A."/>
        </authorList>
    </citation>
    <scope>NUCLEOTIDE SEQUENCE</scope>
    <source>
        <strain evidence="3">MF-1</strain>
    </source>
</reference>
<evidence type="ECO:0000313" key="4">
    <source>
        <dbReference type="Proteomes" id="UP000765509"/>
    </source>
</evidence>
<evidence type="ECO:0000313" key="3">
    <source>
        <dbReference type="EMBL" id="MBW0510304.1"/>
    </source>
</evidence>
<dbReference type="GO" id="GO:0015074">
    <property type="term" value="P:DNA integration"/>
    <property type="evidence" value="ECO:0007669"/>
    <property type="project" value="InterPro"/>
</dbReference>
<organism evidence="3 4">
    <name type="scientific">Austropuccinia psidii MF-1</name>
    <dbReference type="NCBI Taxonomy" id="1389203"/>
    <lineage>
        <taxon>Eukaryota</taxon>
        <taxon>Fungi</taxon>
        <taxon>Dikarya</taxon>
        <taxon>Basidiomycota</taxon>
        <taxon>Pucciniomycotina</taxon>
        <taxon>Pucciniomycetes</taxon>
        <taxon>Pucciniales</taxon>
        <taxon>Sphaerophragmiaceae</taxon>
        <taxon>Austropuccinia</taxon>
    </lineage>
</organism>
<proteinExistence type="predicted"/>
<protein>
    <recommendedName>
        <fullName evidence="2">Integrase catalytic domain-containing protein</fullName>
    </recommendedName>
</protein>
<dbReference type="GO" id="GO:0003723">
    <property type="term" value="F:RNA binding"/>
    <property type="evidence" value="ECO:0007669"/>
    <property type="project" value="UniProtKB-KW"/>
</dbReference>
<keyword evidence="4" id="KW-1185">Reference proteome</keyword>
<dbReference type="GO" id="GO:0005634">
    <property type="term" value="C:nucleus"/>
    <property type="evidence" value="ECO:0007669"/>
    <property type="project" value="UniProtKB-ARBA"/>
</dbReference>
<dbReference type="PANTHER" id="PTHR35046">
    <property type="entry name" value="ZINC KNUCKLE (CCHC-TYPE) FAMILY PROTEIN"/>
    <property type="match status" value="1"/>
</dbReference>
<gene>
    <name evidence="3" type="ORF">O181_050019</name>
</gene>
<sequence>MDWVAGLPQGGSISYKANLAIFDRFHKTEIVLPCQKDDTAINKALLIWNIVVSWSGIITNIISDRDPKLTSVLWENLHQLFGTKLSFSTSYHPQTDGLDEIMIQTLEDIVRRFCAYGLELKECDRLNHYWCTILPKSEVTFKESIHSSTNQTLAILEKRWNPRLPHDSLREDLVEINPTASIFKGMLEKARKN</sequence>
<dbReference type="InterPro" id="IPR001584">
    <property type="entry name" value="Integrase_cat-core"/>
</dbReference>
<dbReference type="PROSITE" id="PS50994">
    <property type="entry name" value="INTEGRASE"/>
    <property type="match status" value="1"/>
</dbReference>
<evidence type="ECO:0000259" key="2">
    <source>
        <dbReference type="PROSITE" id="PS50994"/>
    </source>
</evidence>
<comment type="caution">
    <text evidence="3">The sequence shown here is derived from an EMBL/GenBank/DDBJ whole genome shotgun (WGS) entry which is preliminary data.</text>
</comment>
<dbReference type="AlphaFoldDB" id="A0A9Q3DVY4"/>
<dbReference type="Gene3D" id="3.30.420.10">
    <property type="entry name" value="Ribonuclease H-like superfamily/Ribonuclease H"/>
    <property type="match status" value="1"/>
</dbReference>
<dbReference type="InterPro" id="IPR036397">
    <property type="entry name" value="RNaseH_sf"/>
</dbReference>
<dbReference type="InterPro" id="IPR012337">
    <property type="entry name" value="RNaseH-like_sf"/>
</dbReference>
<evidence type="ECO:0000256" key="1">
    <source>
        <dbReference type="ARBA" id="ARBA00022884"/>
    </source>
</evidence>
<name>A0A9Q3DVY4_9BASI</name>